<protein>
    <submittedName>
        <fullName evidence="1">Uncharacterized protein</fullName>
    </submittedName>
</protein>
<comment type="caution">
    <text evidence="1">The sequence shown here is derived from an EMBL/GenBank/DDBJ whole genome shotgun (WGS) entry which is preliminary data.</text>
</comment>
<reference evidence="1 2" key="1">
    <citation type="submission" date="2017-10" db="EMBL/GenBank/DDBJ databases">
        <title>Genome announcement of Methylocella silvestris TVC from permafrost.</title>
        <authorList>
            <person name="Wang J."/>
            <person name="Geng K."/>
            <person name="Ul-Haque F."/>
            <person name="Crombie A.T."/>
            <person name="Street L.E."/>
            <person name="Wookey P.A."/>
            <person name="Murrell J.C."/>
            <person name="Pratscher J."/>
        </authorList>
    </citation>
    <scope>NUCLEOTIDE SEQUENCE [LARGE SCALE GENOMIC DNA]</scope>
    <source>
        <strain evidence="1 2">TVC</strain>
    </source>
</reference>
<organism evidence="1 2">
    <name type="scientific">Methylocella silvestris</name>
    <dbReference type="NCBI Taxonomy" id="199596"/>
    <lineage>
        <taxon>Bacteria</taxon>
        <taxon>Pseudomonadati</taxon>
        <taxon>Pseudomonadota</taxon>
        <taxon>Alphaproteobacteria</taxon>
        <taxon>Hyphomicrobiales</taxon>
        <taxon>Beijerinckiaceae</taxon>
        <taxon>Methylocella</taxon>
    </lineage>
</organism>
<sequence length="65" mass="7029">MTRREGGKRARAACAALLARGDCVPQSEPGQCAGIVFYKQGAPNARALAPEDARYVETRNPVKKR</sequence>
<name>A0A2J7TEZ6_METSI</name>
<evidence type="ECO:0000313" key="2">
    <source>
        <dbReference type="Proteomes" id="UP000236286"/>
    </source>
</evidence>
<accession>A0A2J7TEZ6</accession>
<dbReference type="Proteomes" id="UP000236286">
    <property type="component" value="Unassembled WGS sequence"/>
</dbReference>
<proteinExistence type="predicted"/>
<dbReference type="AlphaFoldDB" id="A0A2J7TEZ6"/>
<dbReference type="EMBL" id="PDZR01000017">
    <property type="protein sequence ID" value="PNG25312.1"/>
    <property type="molecule type" value="Genomic_DNA"/>
</dbReference>
<gene>
    <name evidence="1" type="ORF">CR492_14270</name>
</gene>
<evidence type="ECO:0000313" key="1">
    <source>
        <dbReference type="EMBL" id="PNG25312.1"/>
    </source>
</evidence>